<evidence type="ECO:0000313" key="2">
    <source>
        <dbReference type="EMBL" id="KAH6874547.1"/>
    </source>
</evidence>
<proteinExistence type="predicted"/>
<evidence type="ECO:0000256" key="1">
    <source>
        <dbReference type="SAM" id="MobiDB-lite"/>
    </source>
</evidence>
<feature type="compositionally biased region" description="Pro residues" evidence="1">
    <location>
        <begin position="333"/>
        <end position="344"/>
    </location>
</feature>
<accession>A0A9P8VVF7</accession>
<name>A0A9P8VVF7_9HYPO</name>
<protein>
    <submittedName>
        <fullName evidence="2">Uncharacterized protein</fullName>
    </submittedName>
</protein>
<dbReference type="AlphaFoldDB" id="A0A9P8VVF7"/>
<organism evidence="2 3">
    <name type="scientific">Thelonectria olida</name>
    <dbReference type="NCBI Taxonomy" id="1576542"/>
    <lineage>
        <taxon>Eukaryota</taxon>
        <taxon>Fungi</taxon>
        <taxon>Dikarya</taxon>
        <taxon>Ascomycota</taxon>
        <taxon>Pezizomycotina</taxon>
        <taxon>Sordariomycetes</taxon>
        <taxon>Hypocreomycetidae</taxon>
        <taxon>Hypocreales</taxon>
        <taxon>Nectriaceae</taxon>
        <taxon>Thelonectria</taxon>
    </lineage>
</organism>
<feature type="compositionally biased region" description="Low complexity" evidence="1">
    <location>
        <begin position="345"/>
        <end position="354"/>
    </location>
</feature>
<dbReference type="Proteomes" id="UP000777438">
    <property type="component" value="Unassembled WGS sequence"/>
</dbReference>
<feature type="region of interest" description="Disordered" evidence="1">
    <location>
        <begin position="316"/>
        <end position="361"/>
    </location>
</feature>
<feature type="compositionally biased region" description="Polar residues" evidence="1">
    <location>
        <begin position="141"/>
        <end position="155"/>
    </location>
</feature>
<comment type="caution">
    <text evidence="2">The sequence shown here is derived from an EMBL/GenBank/DDBJ whole genome shotgun (WGS) entry which is preliminary data.</text>
</comment>
<gene>
    <name evidence="2" type="ORF">B0T10DRAFT_532909</name>
</gene>
<feature type="compositionally biased region" description="Basic and acidic residues" evidence="1">
    <location>
        <begin position="129"/>
        <end position="140"/>
    </location>
</feature>
<sequence>MSPFANFCLAAPGLAASSLAAQGRASQERVHQPYQSSLPIPVTRINRQGNGNRTESELSEPETSVHSPSGLGFNELEDEIVVGNHNGGQKPSSLCAPSDQEDEIMANADEPVVSHHPKRKRTSLFNDLNESKIEIPKSPDSRQNSQDAKNKPAQNNLSAVKGVILGYWRDSAGPDESTKHAVIGFIDVRDRLRTRIQPINTAGEPIPSEYPLPPGPGGSWVTFERVVFSKHLTGLNHYQVKEYVRIRSDQLHETTEEERKAGEKAAVKEAIRRAKLNPANENNPNSPLIAYGLEMPEQLSTPSRPDSKRRRVSGGFAAINPVPTNGVSQAQEPPVPPPSPPPLPLTSQPLRTPTEPLPGTRPTHILLGYWKGSSEPDPKNRPAVYGILGQNDIFRIRLVRETRDGRFVDGNFPIGVGALWIPYMEVEFEEHLKPLQRLEIKEYCRRAANEIQAVQEAQARAGTGYKSVKSAYPAIAPEPPAEPIDQSPRARLGGYELRQSRRVAASTESRPLRRPLPEAEVRPPVNRVQSVDAREQTNSLAHREIVGAEAAQGRADRHATHRERAAAAAAAISSVTNGRMRLHESEEMQRLNKVWAHQESLRVKADVDDAKIYGGIKYERKSTGSFIGKLVSQGTILNIDGEDYVEYRVLTKPSFL</sequence>
<feature type="region of interest" description="Disordered" evidence="1">
    <location>
        <begin position="26"/>
        <end position="72"/>
    </location>
</feature>
<dbReference type="EMBL" id="JAGPYM010000038">
    <property type="protein sequence ID" value="KAH6874547.1"/>
    <property type="molecule type" value="Genomic_DNA"/>
</dbReference>
<keyword evidence="3" id="KW-1185">Reference proteome</keyword>
<dbReference type="OrthoDB" id="5235778at2759"/>
<feature type="region of interest" description="Disordered" evidence="1">
    <location>
        <begin position="109"/>
        <end position="155"/>
    </location>
</feature>
<reference evidence="2 3" key="1">
    <citation type="journal article" date="2021" name="Nat. Commun.">
        <title>Genetic determinants of endophytism in the Arabidopsis root mycobiome.</title>
        <authorList>
            <person name="Mesny F."/>
            <person name="Miyauchi S."/>
            <person name="Thiergart T."/>
            <person name="Pickel B."/>
            <person name="Atanasova L."/>
            <person name="Karlsson M."/>
            <person name="Huettel B."/>
            <person name="Barry K.W."/>
            <person name="Haridas S."/>
            <person name="Chen C."/>
            <person name="Bauer D."/>
            <person name="Andreopoulos W."/>
            <person name="Pangilinan J."/>
            <person name="LaButti K."/>
            <person name="Riley R."/>
            <person name="Lipzen A."/>
            <person name="Clum A."/>
            <person name="Drula E."/>
            <person name="Henrissat B."/>
            <person name="Kohler A."/>
            <person name="Grigoriev I.V."/>
            <person name="Martin F.M."/>
            <person name="Hacquard S."/>
        </authorList>
    </citation>
    <scope>NUCLEOTIDE SEQUENCE [LARGE SCALE GENOMIC DNA]</scope>
    <source>
        <strain evidence="2 3">MPI-CAGE-CH-0241</strain>
    </source>
</reference>
<evidence type="ECO:0000313" key="3">
    <source>
        <dbReference type="Proteomes" id="UP000777438"/>
    </source>
</evidence>